<organism evidence="3 4">
    <name type="scientific">Elysia marginata</name>
    <dbReference type="NCBI Taxonomy" id="1093978"/>
    <lineage>
        <taxon>Eukaryota</taxon>
        <taxon>Metazoa</taxon>
        <taxon>Spiralia</taxon>
        <taxon>Lophotrochozoa</taxon>
        <taxon>Mollusca</taxon>
        <taxon>Gastropoda</taxon>
        <taxon>Heterobranchia</taxon>
        <taxon>Euthyneura</taxon>
        <taxon>Panpulmonata</taxon>
        <taxon>Sacoglossa</taxon>
        <taxon>Placobranchoidea</taxon>
        <taxon>Plakobranchidae</taxon>
        <taxon>Elysia</taxon>
    </lineage>
</organism>
<sequence>MRQKGKMVAIQWTDKRQVNILSNADAKMVTEQRRTKRGIVEVQVPEPVVQYKSALFGVELNDQYRSYYPVGRPGTKWRRSLFNYPVQIASNSFVLMKRFRPNDTRTSASQNHLTFRTQLVKALISPAEPQPAQAQPAEDQPAEPQPAELAGNAHPYSPQHTLGKIPGRQRRCYQCAIDGKKMPCGRTRETTSGCHLCNVHLHAGECYAKFHSNLKN</sequence>
<comment type="caution">
    <text evidence="3">The sequence shown here is derived from an EMBL/GenBank/DDBJ whole genome shotgun (WGS) entry which is preliminary data.</text>
</comment>
<feature type="compositionally biased region" description="Low complexity" evidence="1">
    <location>
        <begin position="127"/>
        <end position="139"/>
    </location>
</feature>
<reference evidence="3 4" key="1">
    <citation type="journal article" date="2021" name="Elife">
        <title>Chloroplast acquisition without the gene transfer in kleptoplastic sea slugs, Plakobranchus ocellatus.</title>
        <authorList>
            <person name="Maeda T."/>
            <person name="Takahashi S."/>
            <person name="Yoshida T."/>
            <person name="Shimamura S."/>
            <person name="Takaki Y."/>
            <person name="Nagai Y."/>
            <person name="Toyoda A."/>
            <person name="Suzuki Y."/>
            <person name="Arimoto A."/>
            <person name="Ishii H."/>
            <person name="Satoh N."/>
            <person name="Nishiyama T."/>
            <person name="Hasebe M."/>
            <person name="Maruyama T."/>
            <person name="Minagawa J."/>
            <person name="Obokata J."/>
            <person name="Shigenobu S."/>
        </authorList>
    </citation>
    <scope>NUCLEOTIDE SEQUENCE [LARGE SCALE GENOMIC DNA]</scope>
</reference>
<evidence type="ECO:0000256" key="1">
    <source>
        <dbReference type="SAM" id="MobiDB-lite"/>
    </source>
</evidence>
<name>A0AAV4IVN2_9GAST</name>
<evidence type="ECO:0000259" key="2">
    <source>
        <dbReference type="Pfam" id="PF13843"/>
    </source>
</evidence>
<protein>
    <submittedName>
        <fullName evidence="3">PiggyBac transposable element-derived protein 4-like</fullName>
    </submittedName>
</protein>
<dbReference type="Proteomes" id="UP000762676">
    <property type="component" value="Unassembled WGS sequence"/>
</dbReference>
<evidence type="ECO:0000313" key="4">
    <source>
        <dbReference type="Proteomes" id="UP000762676"/>
    </source>
</evidence>
<dbReference type="PANTHER" id="PTHR46599">
    <property type="entry name" value="PIGGYBAC TRANSPOSABLE ELEMENT-DERIVED PROTEIN 4"/>
    <property type="match status" value="1"/>
</dbReference>
<keyword evidence="4" id="KW-1185">Reference proteome</keyword>
<dbReference type="AlphaFoldDB" id="A0AAV4IVN2"/>
<dbReference type="InterPro" id="IPR029526">
    <property type="entry name" value="PGBD"/>
</dbReference>
<accession>A0AAV4IVN2</accession>
<evidence type="ECO:0000313" key="3">
    <source>
        <dbReference type="EMBL" id="GFS14221.1"/>
    </source>
</evidence>
<dbReference type="EMBL" id="BMAT01009819">
    <property type="protein sequence ID" value="GFS14221.1"/>
    <property type="molecule type" value="Genomic_DNA"/>
</dbReference>
<dbReference type="PANTHER" id="PTHR46599:SF2">
    <property type="entry name" value="PIGGYBAC TRANSPOSABLE ELEMENT-DERIVED PROTEIN 4-LIKE"/>
    <property type="match status" value="1"/>
</dbReference>
<dbReference type="Pfam" id="PF13843">
    <property type="entry name" value="DDE_Tnp_1_7"/>
    <property type="match status" value="1"/>
</dbReference>
<feature type="domain" description="PiggyBac transposable element-derived protein" evidence="2">
    <location>
        <begin position="2"/>
        <end position="89"/>
    </location>
</feature>
<gene>
    <name evidence="3" type="ORF">ElyMa_004902000</name>
</gene>
<feature type="region of interest" description="Disordered" evidence="1">
    <location>
        <begin position="127"/>
        <end position="164"/>
    </location>
</feature>
<proteinExistence type="predicted"/>